<organism evidence="2 3">
    <name type="scientific">Rhodocollybia butyracea</name>
    <dbReference type="NCBI Taxonomy" id="206335"/>
    <lineage>
        <taxon>Eukaryota</taxon>
        <taxon>Fungi</taxon>
        <taxon>Dikarya</taxon>
        <taxon>Basidiomycota</taxon>
        <taxon>Agaricomycotina</taxon>
        <taxon>Agaricomycetes</taxon>
        <taxon>Agaricomycetidae</taxon>
        <taxon>Agaricales</taxon>
        <taxon>Marasmiineae</taxon>
        <taxon>Omphalotaceae</taxon>
        <taxon>Rhodocollybia</taxon>
    </lineage>
</organism>
<dbReference type="GO" id="GO:0005524">
    <property type="term" value="F:ATP binding"/>
    <property type="evidence" value="ECO:0007669"/>
    <property type="project" value="InterPro"/>
</dbReference>
<sequence>MLLAVQGALTGVGAMHDVGYLHRDVSAGNILLVERGYERIGVIIDLECAIIISEHHTQHDSKTGTPAFLPVEVASQDYTDMDFALSLSLYKKGIKPQFHQNGFHDLESIWWICVWFLCHNLPSPADQCSDASFMESYDALFLSGATSKRADACTALGDGLFDFVTEFL</sequence>
<dbReference type="GO" id="GO:0004672">
    <property type="term" value="F:protein kinase activity"/>
    <property type="evidence" value="ECO:0007669"/>
    <property type="project" value="InterPro"/>
</dbReference>
<dbReference type="InterPro" id="IPR011009">
    <property type="entry name" value="Kinase-like_dom_sf"/>
</dbReference>
<keyword evidence="3" id="KW-1185">Reference proteome</keyword>
<dbReference type="Proteomes" id="UP000772434">
    <property type="component" value="Unassembled WGS sequence"/>
</dbReference>
<gene>
    <name evidence="2" type="ORF">BDP27DRAFT_1296219</name>
</gene>
<dbReference type="EMBL" id="JADNRY010000073">
    <property type="protein sequence ID" value="KAF9067460.1"/>
    <property type="molecule type" value="Genomic_DNA"/>
</dbReference>
<evidence type="ECO:0000313" key="3">
    <source>
        <dbReference type="Proteomes" id="UP000772434"/>
    </source>
</evidence>
<feature type="non-terminal residue" evidence="2">
    <location>
        <position position="1"/>
    </location>
</feature>
<dbReference type="InterPro" id="IPR040976">
    <property type="entry name" value="Pkinase_fungal"/>
</dbReference>
<reference evidence="2" key="1">
    <citation type="submission" date="2020-11" db="EMBL/GenBank/DDBJ databases">
        <authorList>
            <consortium name="DOE Joint Genome Institute"/>
            <person name="Ahrendt S."/>
            <person name="Riley R."/>
            <person name="Andreopoulos W."/>
            <person name="Labutti K."/>
            <person name="Pangilinan J."/>
            <person name="Ruiz-Duenas F.J."/>
            <person name="Barrasa J.M."/>
            <person name="Sanchez-Garcia M."/>
            <person name="Camarero S."/>
            <person name="Miyauchi S."/>
            <person name="Serrano A."/>
            <person name="Linde D."/>
            <person name="Babiker R."/>
            <person name="Drula E."/>
            <person name="Ayuso-Fernandez I."/>
            <person name="Pacheco R."/>
            <person name="Padilla G."/>
            <person name="Ferreira P."/>
            <person name="Barriuso J."/>
            <person name="Kellner H."/>
            <person name="Castanera R."/>
            <person name="Alfaro M."/>
            <person name="Ramirez L."/>
            <person name="Pisabarro A.G."/>
            <person name="Kuo A."/>
            <person name="Tritt A."/>
            <person name="Lipzen A."/>
            <person name="He G."/>
            <person name="Yan M."/>
            <person name="Ng V."/>
            <person name="Cullen D."/>
            <person name="Martin F."/>
            <person name="Rosso M.-N."/>
            <person name="Henrissat B."/>
            <person name="Hibbett D."/>
            <person name="Martinez A.T."/>
            <person name="Grigoriev I.V."/>
        </authorList>
    </citation>
    <scope>NUCLEOTIDE SEQUENCE</scope>
    <source>
        <strain evidence="2">AH 40177</strain>
    </source>
</reference>
<dbReference type="PROSITE" id="PS00109">
    <property type="entry name" value="PROTEIN_KINASE_TYR"/>
    <property type="match status" value="1"/>
</dbReference>
<dbReference type="OrthoDB" id="3271139at2759"/>
<dbReference type="SUPFAM" id="SSF56112">
    <property type="entry name" value="Protein kinase-like (PK-like)"/>
    <property type="match status" value="1"/>
</dbReference>
<dbReference type="AlphaFoldDB" id="A0A9P5PT27"/>
<dbReference type="InterPro" id="IPR008266">
    <property type="entry name" value="Tyr_kinase_AS"/>
</dbReference>
<dbReference type="InterPro" id="IPR000719">
    <property type="entry name" value="Prot_kinase_dom"/>
</dbReference>
<feature type="domain" description="Protein kinase" evidence="1">
    <location>
        <begin position="1"/>
        <end position="168"/>
    </location>
</feature>
<evidence type="ECO:0000259" key="1">
    <source>
        <dbReference type="PROSITE" id="PS50011"/>
    </source>
</evidence>
<dbReference type="Gene3D" id="1.10.510.10">
    <property type="entry name" value="Transferase(Phosphotransferase) domain 1"/>
    <property type="match status" value="1"/>
</dbReference>
<comment type="caution">
    <text evidence="2">The sequence shown here is derived from an EMBL/GenBank/DDBJ whole genome shotgun (WGS) entry which is preliminary data.</text>
</comment>
<proteinExistence type="predicted"/>
<dbReference type="Pfam" id="PF17667">
    <property type="entry name" value="Pkinase_fungal"/>
    <property type="match status" value="1"/>
</dbReference>
<accession>A0A9P5PT27</accession>
<dbReference type="PROSITE" id="PS50011">
    <property type="entry name" value="PROTEIN_KINASE_DOM"/>
    <property type="match status" value="1"/>
</dbReference>
<evidence type="ECO:0000313" key="2">
    <source>
        <dbReference type="EMBL" id="KAF9067460.1"/>
    </source>
</evidence>
<name>A0A9P5PT27_9AGAR</name>
<protein>
    <recommendedName>
        <fullName evidence="1">Protein kinase domain-containing protein</fullName>
    </recommendedName>
</protein>